<dbReference type="GO" id="GO:0005524">
    <property type="term" value="F:ATP binding"/>
    <property type="evidence" value="ECO:0007669"/>
    <property type="project" value="UniProtKB-KW"/>
</dbReference>
<dbReference type="Pfam" id="PF00005">
    <property type="entry name" value="ABC_tran"/>
    <property type="match status" value="1"/>
</dbReference>
<dbReference type="PROSITE" id="PS50893">
    <property type="entry name" value="ABC_TRANSPORTER_2"/>
    <property type="match status" value="1"/>
</dbReference>
<dbReference type="CDD" id="cd03230">
    <property type="entry name" value="ABC_DR_subfamily_A"/>
    <property type="match status" value="1"/>
</dbReference>
<evidence type="ECO:0000256" key="3">
    <source>
        <dbReference type="ARBA" id="ARBA00022840"/>
    </source>
</evidence>
<gene>
    <name evidence="5" type="ORF">Q3C12_31030</name>
</gene>
<dbReference type="InterPro" id="IPR027417">
    <property type="entry name" value="P-loop_NTPase"/>
</dbReference>
<dbReference type="InterPro" id="IPR051782">
    <property type="entry name" value="ABC_Transporter_VariousFunc"/>
</dbReference>
<protein>
    <submittedName>
        <fullName evidence="5">ABC transporter ATP-binding protein</fullName>
    </submittedName>
</protein>
<dbReference type="PANTHER" id="PTHR42939:SF5">
    <property type="entry name" value="ABC-TYPE TRANSPORTER ATP-BINDING PROTEIN ECSA"/>
    <property type="match status" value="1"/>
</dbReference>
<sequence length="249" mass="27530">MQPLLKVEKLTGGYSRKKPVLHDLSFSVRPGEMVGLIGLNGAGKSTTIKHILGLMQPHSGQILLNGRSVEQDPTAYRRTYAYVPENPLLYEELTVKEHLEMAAMAYGIPKEAFEERAAALLDEFQMTANGNRLSAHLSKGMKQKVMIMSAFLVRPALYIIDEPFLGLDPLGIRALLELMVRVKESGGAILISSHILSTIERYGDRFLLLHQGRLTAEGDVEALRVQADMPGASLDDLFCSLVTRDVTVR</sequence>
<evidence type="ECO:0000313" key="6">
    <source>
        <dbReference type="Proteomes" id="UP001168883"/>
    </source>
</evidence>
<feature type="domain" description="ABC transporter" evidence="4">
    <location>
        <begin position="5"/>
        <end position="236"/>
    </location>
</feature>
<accession>A0ABT8VKD2</accession>
<evidence type="ECO:0000259" key="4">
    <source>
        <dbReference type="PROSITE" id="PS50893"/>
    </source>
</evidence>
<organism evidence="5 6">
    <name type="scientific">Paenibacillus ehimensis</name>
    <dbReference type="NCBI Taxonomy" id="79264"/>
    <lineage>
        <taxon>Bacteria</taxon>
        <taxon>Bacillati</taxon>
        <taxon>Bacillota</taxon>
        <taxon>Bacilli</taxon>
        <taxon>Bacillales</taxon>
        <taxon>Paenibacillaceae</taxon>
        <taxon>Paenibacillus</taxon>
    </lineage>
</organism>
<comment type="caution">
    <text evidence="5">The sequence shown here is derived from an EMBL/GenBank/DDBJ whole genome shotgun (WGS) entry which is preliminary data.</text>
</comment>
<keyword evidence="1" id="KW-0813">Transport</keyword>
<dbReference type="PANTHER" id="PTHR42939">
    <property type="entry name" value="ABC TRANSPORTER ATP-BINDING PROTEIN ALBC-RELATED"/>
    <property type="match status" value="1"/>
</dbReference>
<keyword evidence="2" id="KW-0547">Nucleotide-binding</keyword>
<name>A0ABT8VKD2_9BACL</name>
<keyword evidence="3 5" id="KW-0067">ATP-binding</keyword>
<evidence type="ECO:0000256" key="2">
    <source>
        <dbReference type="ARBA" id="ARBA00022741"/>
    </source>
</evidence>
<evidence type="ECO:0000256" key="1">
    <source>
        <dbReference type="ARBA" id="ARBA00022448"/>
    </source>
</evidence>
<dbReference type="InterPro" id="IPR003593">
    <property type="entry name" value="AAA+_ATPase"/>
</dbReference>
<dbReference type="Proteomes" id="UP001168883">
    <property type="component" value="Unassembled WGS sequence"/>
</dbReference>
<dbReference type="SMART" id="SM00382">
    <property type="entry name" value="AAA"/>
    <property type="match status" value="1"/>
</dbReference>
<dbReference type="RefSeq" id="WP_025847400.1">
    <property type="nucleotide sequence ID" value="NZ_JAUMKJ010000065.1"/>
</dbReference>
<dbReference type="SUPFAM" id="SSF52540">
    <property type="entry name" value="P-loop containing nucleoside triphosphate hydrolases"/>
    <property type="match status" value="1"/>
</dbReference>
<keyword evidence="6" id="KW-1185">Reference proteome</keyword>
<reference evidence="5" key="1">
    <citation type="submission" date="2023-07" db="EMBL/GenBank/DDBJ databases">
        <authorList>
            <person name="Aktuganov G."/>
            <person name="Boyko T."/>
            <person name="Delegan Y."/>
            <person name="Galimzianova N."/>
            <person name="Gilvanova E."/>
            <person name="Korobov V."/>
            <person name="Kuzmina L."/>
            <person name="Melentiev A."/>
            <person name="Milman P."/>
            <person name="Ryabova A."/>
            <person name="Stupak E."/>
            <person name="Yasakov T."/>
            <person name="Zharikova N."/>
            <person name="Zhurenko E."/>
        </authorList>
    </citation>
    <scope>NUCLEOTIDE SEQUENCE</scope>
    <source>
        <strain evidence="5">IB-739</strain>
    </source>
</reference>
<dbReference type="InterPro" id="IPR003439">
    <property type="entry name" value="ABC_transporter-like_ATP-bd"/>
</dbReference>
<proteinExistence type="predicted"/>
<dbReference type="Gene3D" id="3.40.50.300">
    <property type="entry name" value="P-loop containing nucleotide triphosphate hydrolases"/>
    <property type="match status" value="1"/>
</dbReference>
<dbReference type="EMBL" id="JAUMKJ010000065">
    <property type="protein sequence ID" value="MDO3681433.1"/>
    <property type="molecule type" value="Genomic_DNA"/>
</dbReference>
<evidence type="ECO:0000313" key="5">
    <source>
        <dbReference type="EMBL" id="MDO3681433.1"/>
    </source>
</evidence>